<dbReference type="NCBIfam" id="TIGR00756">
    <property type="entry name" value="PPR"/>
    <property type="match status" value="7"/>
</dbReference>
<dbReference type="Gramene" id="TraesMAC5A03G02743120.1">
    <property type="protein sequence ID" value="TraesMAC5A03G02743120.1.CDS1"/>
    <property type="gene ID" value="TraesMAC5A03G02743120"/>
</dbReference>
<dbReference type="Gramene" id="TraesLAC5A03G02698670.2">
    <property type="protein sequence ID" value="TraesLAC5A03G02698670.2.CDS1"/>
    <property type="gene ID" value="TraesLAC5A03G02698670"/>
</dbReference>
<dbReference type="PaxDb" id="4565-Traes_5AL_5067926AD.3"/>
<feature type="repeat" description="PPR" evidence="3">
    <location>
        <begin position="401"/>
        <end position="435"/>
    </location>
</feature>
<dbReference type="InterPro" id="IPR011990">
    <property type="entry name" value="TPR-like_helical_dom_sf"/>
</dbReference>
<proteinExistence type="predicted"/>
<dbReference type="OrthoDB" id="185373at2759"/>
<dbReference type="PANTHER" id="PTHR47942:SF2">
    <property type="entry name" value="OS09G0532800 PROTEIN"/>
    <property type="match status" value="1"/>
</dbReference>
<feature type="repeat" description="PPR" evidence="3">
    <location>
        <begin position="196"/>
        <end position="230"/>
    </location>
</feature>
<dbReference type="Gramene" id="TraesWEE_scaffold_074382_01G000200.1">
    <property type="protein sequence ID" value="TraesWEE_scaffold_074382_01G000200.1"/>
    <property type="gene ID" value="TraesWEE_scaffold_074382_01G000200"/>
</dbReference>
<dbReference type="Gramene" id="TraesSYM5A03G02774160.1">
    <property type="protein sequence ID" value="TraesSYM5A03G02774160.1.CDS1"/>
    <property type="gene ID" value="TraesSYM5A03G02774160"/>
</dbReference>
<dbReference type="Gramene" id="TraesCS5A02G436100.1">
    <property type="protein sequence ID" value="TraesCS5A02G436100.1.cds1"/>
    <property type="gene ID" value="TraesCS5A02G436100"/>
</dbReference>
<dbReference type="AlphaFoldDB" id="A0A3B6KNJ9"/>
<accession>A0A3B6KNJ9</accession>
<name>A0A3B6KNJ9_WHEAT</name>
<dbReference type="SUPFAM" id="SSF48452">
    <property type="entry name" value="TPR-like"/>
    <property type="match status" value="1"/>
</dbReference>
<dbReference type="Gramene" id="TraesNOR5A03G02768480.1">
    <property type="protein sequence ID" value="TraesNOR5A03G02768480.1.CDS1"/>
    <property type="gene ID" value="TraesNOR5A03G02768480"/>
</dbReference>
<dbReference type="PROSITE" id="PS51375">
    <property type="entry name" value="PPR"/>
    <property type="match status" value="8"/>
</dbReference>
<dbReference type="RefSeq" id="XP_044383377.1">
    <property type="nucleotide sequence ID" value="XM_044527442.1"/>
</dbReference>
<dbReference type="InterPro" id="IPR002885">
    <property type="entry name" value="PPR_rpt"/>
</dbReference>
<feature type="repeat" description="PPR" evidence="3">
    <location>
        <begin position="231"/>
        <end position="265"/>
    </location>
</feature>
<dbReference type="Gramene" id="TraesCAD_scaffold_058318_01G000200.1">
    <property type="protein sequence ID" value="TraesCAD_scaffold_058318_01G000200.1"/>
    <property type="gene ID" value="TraesCAD_scaffold_058318_01G000200"/>
</dbReference>
<dbReference type="Gramene" id="TraesARI5A03G02786840.1">
    <property type="protein sequence ID" value="TraesARI5A03G02786840.1.CDS1"/>
    <property type="gene ID" value="TraesARI5A03G02786840"/>
</dbReference>
<dbReference type="Gramene" id="TraesLAC5A03G02698670.1">
    <property type="protein sequence ID" value="TraesLAC5A03G02698670.1.CDS1"/>
    <property type="gene ID" value="TraesLAC5A03G02698670"/>
</dbReference>
<feature type="repeat" description="PPR" evidence="3">
    <location>
        <begin position="436"/>
        <end position="470"/>
    </location>
</feature>
<evidence type="ECO:0000313" key="4">
    <source>
        <dbReference type="EnsemblPlants" id="TraesCS5A02G436100.1.cds1"/>
    </source>
</evidence>
<keyword evidence="1" id="KW-0677">Repeat</keyword>
<dbReference type="OMA" id="LIQESCM"/>
<protein>
    <recommendedName>
        <fullName evidence="6">Pentacotripeptide-repeat region of PRORP domain-containing protein</fullName>
    </recommendedName>
</protein>
<dbReference type="PANTHER" id="PTHR47942">
    <property type="entry name" value="TETRATRICOPEPTIDE REPEAT (TPR)-LIKE SUPERFAMILY PROTEIN-RELATED"/>
    <property type="match status" value="1"/>
</dbReference>
<feature type="repeat" description="PPR" evidence="3">
    <location>
        <begin position="471"/>
        <end position="505"/>
    </location>
</feature>
<evidence type="ECO:0000256" key="3">
    <source>
        <dbReference type="PROSITE-ProRule" id="PRU00708"/>
    </source>
</evidence>
<evidence type="ECO:0000256" key="2">
    <source>
        <dbReference type="ARBA" id="ARBA00022946"/>
    </source>
</evidence>
<dbReference type="Gramene" id="TraesJUL5A03G02763690.1">
    <property type="protein sequence ID" value="TraesJUL5A03G02763690.1.CDS1"/>
    <property type="gene ID" value="TraesJUL5A03G02763690"/>
</dbReference>
<feature type="repeat" description="PPR" evidence="3">
    <location>
        <begin position="576"/>
        <end position="610"/>
    </location>
</feature>
<dbReference type="Pfam" id="PF13041">
    <property type="entry name" value="PPR_2"/>
    <property type="match status" value="3"/>
</dbReference>
<evidence type="ECO:0008006" key="6">
    <source>
        <dbReference type="Google" id="ProtNLM"/>
    </source>
</evidence>
<dbReference type="Gramene" id="TraesLDM5A03G02747560.1">
    <property type="protein sequence ID" value="TraesLDM5A03G02747560.1.CDS1"/>
    <property type="gene ID" value="TraesLDM5A03G02747560"/>
</dbReference>
<dbReference type="STRING" id="4565.A0A3B6KNJ9"/>
<dbReference type="EnsemblPlants" id="TraesCS5A02G436100.1">
    <property type="protein sequence ID" value="TraesCS5A02G436100.1.cds1"/>
    <property type="gene ID" value="TraesCS5A02G436100"/>
</dbReference>
<dbReference type="SMR" id="A0A3B6KNJ9"/>
<dbReference type="GeneID" id="123105386"/>
<evidence type="ECO:0000256" key="1">
    <source>
        <dbReference type="ARBA" id="ARBA00022737"/>
    </source>
</evidence>
<dbReference type="Gramene" id="TraesPARA_EIv1.0_1529220.1">
    <property type="protein sequence ID" value="TraesPARA_EIv1.0_1529220.1.CDS1"/>
    <property type="gene ID" value="TraesPARA_EIv1.0_1529220"/>
</dbReference>
<dbReference type="Gramene" id="TraesSTA5A03G02735400.1">
    <property type="protein sequence ID" value="TraesSTA5A03G02735400.1.CDS1"/>
    <property type="gene ID" value="TraesSTA5A03G02735400"/>
</dbReference>
<dbReference type="Proteomes" id="UP000019116">
    <property type="component" value="Chromosome 5A"/>
</dbReference>
<dbReference type="Pfam" id="PF01535">
    <property type="entry name" value="PPR"/>
    <property type="match status" value="4"/>
</dbReference>
<organism evidence="4">
    <name type="scientific">Triticum aestivum</name>
    <name type="common">Wheat</name>
    <dbReference type="NCBI Taxonomy" id="4565"/>
    <lineage>
        <taxon>Eukaryota</taxon>
        <taxon>Viridiplantae</taxon>
        <taxon>Streptophyta</taxon>
        <taxon>Embryophyta</taxon>
        <taxon>Tracheophyta</taxon>
        <taxon>Spermatophyta</taxon>
        <taxon>Magnoliopsida</taxon>
        <taxon>Liliopsida</taxon>
        <taxon>Poales</taxon>
        <taxon>Poaceae</taxon>
        <taxon>BOP clade</taxon>
        <taxon>Pooideae</taxon>
        <taxon>Triticodae</taxon>
        <taxon>Triticeae</taxon>
        <taxon>Triticinae</taxon>
        <taxon>Triticum</taxon>
    </lineage>
</organism>
<reference evidence="4" key="1">
    <citation type="submission" date="2018-08" db="EMBL/GenBank/DDBJ databases">
        <authorList>
            <person name="Rossello M."/>
        </authorList>
    </citation>
    <scope>NUCLEOTIDE SEQUENCE [LARGE SCALE GENOMIC DNA]</scope>
    <source>
        <strain evidence="4">cv. Chinese Spring</strain>
    </source>
</reference>
<dbReference type="Gene3D" id="1.25.40.10">
    <property type="entry name" value="Tetratricopeptide repeat domain"/>
    <property type="match status" value="6"/>
</dbReference>
<feature type="repeat" description="PPR" evidence="3">
    <location>
        <begin position="301"/>
        <end position="335"/>
    </location>
</feature>
<sequence>MALKAASCIRFSRLRLLSSRLTYCSCSDVPASRASGGTAGSTEFESAIRSLKNNNLRPEILTRVLDSTSDLNLSLRIFKWASSQRIFAHTADTYACMISKLGVVGNCDEMDSLLKEMIKLNAPILDKILNDLVQFLSNKNRYDEALLVIQNACSGKLKISVSSCNAVLCGLVKEGRGLRPFIRAYMEIVKAGVLPDVETLNWLIEVLCEAGKLDLALIQFDRMSKKRCTPNSRTFKILITALCSHGRADESIELFEKMMQLRCIPDSCFYVQVLPLFCKFNKPKEASKLHQMLKQDSLQLDLHLYSALIKCLCENQLLDDAVTAFKEMTASGHAPMTNTYVNVVDCYCTLSQFHKAVSFLEVNDVAETEPYNVLLRELCKTGTLRDLVSYLEKFRARGLVDCRSWNIVITQFCKQGNIRGASELIGRMTVSSFTADESTYSSVVSCYCQLGLYRTALDMFRRASVSNLVLNSDSFSQLVEGLCHMERIKEAVEVFKYHCKRGCSLTNEALDILIQVSCMAGMIRDAIRMRSLAVCTGTSCAFSTYNTIIHALLHLKKEKDLLLLLAQMLMEGCLLDSYTYNVLVRCFLTKETILEAALLFNKMVNDGFVPDQETFELLVPDMAVFSLLSRVSESLLKVASIDGMASPRIYNIIIYGLIKEGFKSEACKFLDQMLDKGWVPDSKTHRVLVGTVDGDEPREVDNSFQTADDDTVSNILLEGLE</sequence>
<reference evidence="4" key="2">
    <citation type="submission" date="2018-10" db="UniProtKB">
        <authorList>
            <consortium name="EnsemblPlants"/>
        </authorList>
    </citation>
    <scope>IDENTIFICATION</scope>
</reference>
<keyword evidence="2" id="KW-0809">Transit peptide</keyword>
<keyword evidence="5" id="KW-1185">Reference proteome</keyword>
<evidence type="ECO:0000313" key="5">
    <source>
        <dbReference type="Proteomes" id="UP000019116"/>
    </source>
</evidence>
<dbReference type="Gramene" id="TraesJAG5A03G02746240.1">
    <property type="protein sequence ID" value="TraesJAG5A03G02746240.1.CDS1"/>
    <property type="gene ID" value="TraesJAG5A03G02746240"/>
</dbReference>
<dbReference type="Gramene" id="TraesCLE_scaffold_032389_01G000300.1">
    <property type="protein sequence ID" value="TraesCLE_scaffold_032389_01G000300.1"/>
    <property type="gene ID" value="TraesCLE_scaffold_032389_01G000300"/>
</dbReference>
<dbReference type="InterPro" id="IPR051222">
    <property type="entry name" value="PPR/CCM1_RNA-binding"/>
</dbReference>
<gene>
    <name evidence="4" type="primary">LOC123105386</name>
</gene>
<dbReference type="Gramene" id="TraesCS5A03G1028600.1">
    <property type="protein sequence ID" value="TraesCS5A03G1028600.1.CDS1"/>
    <property type="gene ID" value="TraesCS5A03G1028600"/>
</dbReference>
<dbReference type="Gramene" id="TraesROB_scaffold_095299_01G000200.1">
    <property type="protein sequence ID" value="TraesROB_scaffold_095299_01G000200.1"/>
    <property type="gene ID" value="TraesROB_scaffold_095299_01G000200"/>
</dbReference>
<feature type="repeat" description="PPR" evidence="3">
    <location>
        <begin position="646"/>
        <end position="680"/>
    </location>
</feature>